<evidence type="ECO:0000313" key="2">
    <source>
        <dbReference type="EMBL" id="POA97537.1"/>
    </source>
</evidence>
<evidence type="ECO:0000313" key="3">
    <source>
        <dbReference type="Proteomes" id="UP000236416"/>
    </source>
</evidence>
<dbReference type="AlphaFoldDB" id="A0A2K4MKB8"/>
<keyword evidence="3" id="KW-1185">Reference proteome</keyword>
<name>A0A2K4MKB8_9NEIS</name>
<accession>A0A2K4MKB8</accession>
<feature type="region of interest" description="Disordered" evidence="1">
    <location>
        <begin position="1"/>
        <end position="28"/>
    </location>
</feature>
<protein>
    <submittedName>
        <fullName evidence="2">Uncharacterized protein</fullName>
    </submittedName>
</protein>
<dbReference type="EMBL" id="PPTF01000073">
    <property type="protein sequence ID" value="POA97537.1"/>
    <property type="molecule type" value="Genomic_DNA"/>
</dbReference>
<dbReference type="Proteomes" id="UP000236416">
    <property type="component" value="Unassembled WGS sequence"/>
</dbReference>
<gene>
    <name evidence="2" type="ORF">C2134_17070</name>
</gene>
<organism evidence="2 3">
    <name type="scientific">Chromobacterium sinusclupearum</name>
    <dbReference type="NCBI Taxonomy" id="2077146"/>
    <lineage>
        <taxon>Bacteria</taxon>
        <taxon>Pseudomonadati</taxon>
        <taxon>Pseudomonadota</taxon>
        <taxon>Betaproteobacteria</taxon>
        <taxon>Neisseriales</taxon>
        <taxon>Chromobacteriaceae</taxon>
        <taxon>Chromobacterium</taxon>
    </lineage>
</organism>
<sequence>MALGRGAAQELMGAASDEQPERYAAASPMQGLPRGIRQLIVHAIDDSAMHIERSRTDAVAARFGGLEERLALQRF</sequence>
<reference evidence="2 3" key="1">
    <citation type="submission" date="2018-01" db="EMBL/GenBank/DDBJ databases">
        <title>Genomic Sequence of Chromobacterium MWU13-2610 from wild cranberry bogs within the Cape Cod National Seashore.</title>
        <authorList>
            <person name="O'Hara-Hanley K."/>
            <person name="Soby S."/>
            <person name="Harrison A."/>
        </authorList>
    </citation>
    <scope>NUCLEOTIDE SEQUENCE [LARGE SCALE GENOMIC DNA]</scope>
    <source>
        <strain evidence="2 3">MWU13-2610</strain>
    </source>
</reference>
<dbReference type="RefSeq" id="WP_103321305.1">
    <property type="nucleotide sequence ID" value="NZ_PPTF01000073.1"/>
</dbReference>
<comment type="caution">
    <text evidence="2">The sequence shown here is derived from an EMBL/GenBank/DDBJ whole genome shotgun (WGS) entry which is preliminary data.</text>
</comment>
<evidence type="ECO:0000256" key="1">
    <source>
        <dbReference type="SAM" id="MobiDB-lite"/>
    </source>
</evidence>
<proteinExistence type="predicted"/>